<dbReference type="RefSeq" id="WP_036935724.1">
    <property type="nucleotide sequence ID" value="NZ_JQKC01000001.1"/>
</dbReference>
<comment type="caution">
    <text evidence="2">The sequence shown here is derived from an EMBL/GenBank/DDBJ whole genome shotgun (WGS) entry which is preliminary data.</text>
</comment>
<dbReference type="Proteomes" id="UP000036923">
    <property type="component" value="Unassembled WGS sequence"/>
</dbReference>
<dbReference type="Pfam" id="PF00403">
    <property type="entry name" value="HMA"/>
    <property type="match status" value="1"/>
</dbReference>
<dbReference type="SUPFAM" id="SSF55008">
    <property type="entry name" value="HMA, heavy metal-associated domain"/>
    <property type="match status" value="1"/>
</dbReference>
<evidence type="ECO:0000313" key="2">
    <source>
        <dbReference type="EMBL" id="KNY29335.1"/>
    </source>
</evidence>
<protein>
    <submittedName>
        <fullName evidence="2">Heavy metal transport/detoxification protein</fullName>
    </submittedName>
</protein>
<feature type="domain" description="HMA" evidence="1">
    <location>
        <begin position="2"/>
        <end position="69"/>
    </location>
</feature>
<dbReference type="GO" id="GO:0046872">
    <property type="term" value="F:metal ion binding"/>
    <property type="evidence" value="ECO:0007669"/>
    <property type="project" value="InterPro"/>
</dbReference>
<dbReference type="eggNOG" id="ENOG502ZEK5">
    <property type="taxonomic scope" value="Bacteria"/>
</dbReference>
<dbReference type="Gene3D" id="3.30.70.100">
    <property type="match status" value="1"/>
</dbReference>
<keyword evidence="3" id="KW-1185">Reference proteome</keyword>
<evidence type="ECO:0000313" key="3">
    <source>
        <dbReference type="Proteomes" id="UP000036923"/>
    </source>
</evidence>
<reference evidence="3" key="1">
    <citation type="submission" date="2015-07" db="EMBL/GenBank/DDBJ databases">
        <title>Near-Complete Genome Sequence of the Cellulolytic Bacterium Bacteroides (Pseudobacteroides) cellulosolvens ATCC 35603.</title>
        <authorList>
            <person name="Dassa B."/>
            <person name="Utturkar S.M."/>
            <person name="Klingeman D.M."/>
            <person name="Hurt R.A."/>
            <person name="Keller M."/>
            <person name="Xu J."/>
            <person name="Reddy Y.H.K."/>
            <person name="Borovok I."/>
            <person name="Grinberg I.R."/>
            <person name="Lamed R."/>
            <person name="Zhivin O."/>
            <person name="Bayer E.A."/>
            <person name="Brown S.D."/>
        </authorList>
    </citation>
    <scope>NUCLEOTIDE SEQUENCE [LARGE SCALE GENOMIC DNA]</scope>
    <source>
        <strain evidence="3">DSM 2933</strain>
    </source>
</reference>
<dbReference type="AlphaFoldDB" id="A0A0L6JUL2"/>
<sequence>MKANKFVISGLNDPNDVRNIEQSILHSHDGINAVRVDMEASTVTVDYDEGRYTEDDIKGFVTKTGFNVVKVK</sequence>
<dbReference type="InterPro" id="IPR036163">
    <property type="entry name" value="HMA_dom_sf"/>
</dbReference>
<dbReference type="InterPro" id="IPR006121">
    <property type="entry name" value="HMA_dom"/>
</dbReference>
<evidence type="ECO:0000259" key="1">
    <source>
        <dbReference type="PROSITE" id="PS50846"/>
    </source>
</evidence>
<gene>
    <name evidence="2" type="ORF">Bccel_4609</name>
</gene>
<name>A0A0L6JUL2_9FIRM</name>
<dbReference type="OrthoDB" id="9813965at2"/>
<accession>A0A0L6JUL2</accession>
<proteinExistence type="predicted"/>
<organism evidence="2 3">
    <name type="scientific">Pseudobacteroides cellulosolvens ATCC 35603 = DSM 2933</name>
    <dbReference type="NCBI Taxonomy" id="398512"/>
    <lineage>
        <taxon>Bacteria</taxon>
        <taxon>Bacillati</taxon>
        <taxon>Bacillota</taxon>
        <taxon>Clostridia</taxon>
        <taxon>Eubacteriales</taxon>
        <taxon>Oscillospiraceae</taxon>
        <taxon>Pseudobacteroides</taxon>
    </lineage>
</organism>
<dbReference type="PROSITE" id="PS50846">
    <property type="entry name" value="HMA_2"/>
    <property type="match status" value="1"/>
</dbReference>
<dbReference type="EMBL" id="LGTC01000001">
    <property type="protein sequence ID" value="KNY29335.1"/>
    <property type="molecule type" value="Genomic_DNA"/>
</dbReference>